<evidence type="ECO:0000313" key="2">
    <source>
        <dbReference type="Proteomes" id="UP000006729"/>
    </source>
</evidence>
<organism evidence="1 2">
    <name type="scientific">Populus trichocarpa</name>
    <name type="common">Western balsam poplar</name>
    <name type="synonym">Populus balsamifera subsp. trichocarpa</name>
    <dbReference type="NCBI Taxonomy" id="3694"/>
    <lineage>
        <taxon>Eukaryota</taxon>
        <taxon>Viridiplantae</taxon>
        <taxon>Streptophyta</taxon>
        <taxon>Embryophyta</taxon>
        <taxon>Tracheophyta</taxon>
        <taxon>Spermatophyta</taxon>
        <taxon>Magnoliopsida</taxon>
        <taxon>eudicotyledons</taxon>
        <taxon>Gunneridae</taxon>
        <taxon>Pentapetalae</taxon>
        <taxon>rosids</taxon>
        <taxon>fabids</taxon>
        <taxon>Malpighiales</taxon>
        <taxon>Salicaceae</taxon>
        <taxon>Saliceae</taxon>
        <taxon>Populus</taxon>
    </lineage>
</organism>
<keyword evidence="2" id="KW-1185">Reference proteome</keyword>
<dbReference type="HOGENOM" id="CLU_2030706_0_0_1"/>
<evidence type="ECO:0000313" key="1">
    <source>
        <dbReference type="EMBL" id="PNT25259.1"/>
    </source>
</evidence>
<dbReference type="EMBL" id="CM009297">
    <property type="protein sequence ID" value="PNT25259.1"/>
    <property type="molecule type" value="Genomic_DNA"/>
</dbReference>
<reference evidence="1 2" key="1">
    <citation type="journal article" date="2006" name="Science">
        <title>The genome of black cottonwood, Populus trichocarpa (Torr. &amp; Gray).</title>
        <authorList>
            <person name="Tuskan G.A."/>
            <person name="Difazio S."/>
            <person name="Jansson S."/>
            <person name="Bohlmann J."/>
            <person name="Grigoriev I."/>
            <person name="Hellsten U."/>
            <person name="Putnam N."/>
            <person name="Ralph S."/>
            <person name="Rombauts S."/>
            <person name="Salamov A."/>
            <person name="Schein J."/>
            <person name="Sterck L."/>
            <person name="Aerts A."/>
            <person name="Bhalerao R.R."/>
            <person name="Bhalerao R.P."/>
            <person name="Blaudez D."/>
            <person name="Boerjan W."/>
            <person name="Brun A."/>
            <person name="Brunner A."/>
            <person name="Busov V."/>
            <person name="Campbell M."/>
            <person name="Carlson J."/>
            <person name="Chalot M."/>
            <person name="Chapman J."/>
            <person name="Chen G.L."/>
            <person name="Cooper D."/>
            <person name="Coutinho P.M."/>
            <person name="Couturier J."/>
            <person name="Covert S."/>
            <person name="Cronk Q."/>
            <person name="Cunningham R."/>
            <person name="Davis J."/>
            <person name="Degroeve S."/>
            <person name="Dejardin A."/>
            <person name="Depamphilis C."/>
            <person name="Detter J."/>
            <person name="Dirks B."/>
            <person name="Dubchak I."/>
            <person name="Duplessis S."/>
            <person name="Ehlting J."/>
            <person name="Ellis B."/>
            <person name="Gendler K."/>
            <person name="Goodstein D."/>
            <person name="Gribskov M."/>
            <person name="Grimwood J."/>
            <person name="Groover A."/>
            <person name="Gunter L."/>
            <person name="Hamberger B."/>
            <person name="Heinze B."/>
            <person name="Helariutta Y."/>
            <person name="Henrissat B."/>
            <person name="Holligan D."/>
            <person name="Holt R."/>
            <person name="Huang W."/>
            <person name="Islam-Faridi N."/>
            <person name="Jones S."/>
            <person name="Jones-Rhoades M."/>
            <person name="Jorgensen R."/>
            <person name="Joshi C."/>
            <person name="Kangasjarvi J."/>
            <person name="Karlsson J."/>
            <person name="Kelleher C."/>
            <person name="Kirkpatrick R."/>
            <person name="Kirst M."/>
            <person name="Kohler A."/>
            <person name="Kalluri U."/>
            <person name="Larimer F."/>
            <person name="Leebens-Mack J."/>
            <person name="Leple J.C."/>
            <person name="Locascio P."/>
            <person name="Lou Y."/>
            <person name="Lucas S."/>
            <person name="Martin F."/>
            <person name="Montanini B."/>
            <person name="Napoli C."/>
            <person name="Nelson D.R."/>
            <person name="Nelson C."/>
            <person name="Nieminen K."/>
            <person name="Nilsson O."/>
            <person name="Pereda V."/>
            <person name="Peter G."/>
            <person name="Philippe R."/>
            <person name="Pilate G."/>
            <person name="Poliakov A."/>
            <person name="Razumovskaya J."/>
            <person name="Richardson P."/>
            <person name="Rinaldi C."/>
            <person name="Ritland K."/>
            <person name="Rouze P."/>
            <person name="Ryaboy D."/>
            <person name="Schmutz J."/>
            <person name="Schrader J."/>
            <person name="Segerman B."/>
            <person name="Shin H."/>
            <person name="Siddiqui A."/>
            <person name="Sterky F."/>
            <person name="Terry A."/>
            <person name="Tsai C.J."/>
            <person name="Uberbacher E."/>
            <person name="Unneberg P."/>
            <person name="Vahala J."/>
            <person name="Wall K."/>
            <person name="Wessler S."/>
            <person name="Yang G."/>
            <person name="Yin T."/>
            <person name="Douglas C."/>
            <person name="Marra M."/>
            <person name="Sandberg G."/>
            <person name="Van de Peer Y."/>
            <person name="Rokhsar D."/>
        </authorList>
    </citation>
    <scope>NUCLEOTIDE SEQUENCE [LARGE SCALE GENOMIC DNA]</scope>
    <source>
        <strain evidence="2">cv. Nisqually</strain>
    </source>
</reference>
<protein>
    <submittedName>
        <fullName evidence="1">Uncharacterized protein</fullName>
    </submittedName>
</protein>
<name>B9HKZ4_POPTR</name>
<gene>
    <name evidence="1" type="ORF">POPTR_008G176400</name>
</gene>
<dbReference type="AlphaFoldDB" id="B9HKZ4"/>
<accession>B9HKZ4</accession>
<sequence>MDYKDIAEIRIRARSFHYEEYNNRREFLKSYPLHCGAENKTAIEEMVSTTKKRVIVTVFHWSAVKGGFCYRGEHELQNLYHGLYPCQLQCPYGPNSAEIPPFLPPLGNCQAGTQWWKFGALF</sequence>
<proteinExistence type="predicted"/>
<dbReference type="InParanoid" id="B9HKZ4"/>
<dbReference type="Proteomes" id="UP000006729">
    <property type="component" value="Chromosome 8"/>
</dbReference>